<dbReference type="InterPro" id="IPR035979">
    <property type="entry name" value="RBD_domain_sf"/>
</dbReference>
<feature type="region of interest" description="Disordered" evidence="3">
    <location>
        <begin position="155"/>
        <end position="240"/>
    </location>
</feature>
<feature type="compositionally biased region" description="Basic residues" evidence="3">
    <location>
        <begin position="228"/>
        <end position="240"/>
    </location>
</feature>
<dbReference type="InterPro" id="IPR000504">
    <property type="entry name" value="RRM_dom"/>
</dbReference>
<evidence type="ECO:0000313" key="6">
    <source>
        <dbReference type="Proteomes" id="UP000383932"/>
    </source>
</evidence>
<comment type="caution">
    <text evidence="5">The sequence shown here is derived from an EMBL/GenBank/DDBJ whole genome shotgun (WGS) entry which is preliminary data.</text>
</comment>
<evidence type="ECO:0000256" key="1">
    <source>
        <dbReference type="ARBA" id="ARBA00022884"/>
    </source>
</evidence>
<feature type="domain" description="RRM" evidence="4">
    <location>
        <begin position="72"/>
        <end position="147"/>
    </location>
</feature>
<dbReference type="InterPro" id="IPR051229">
    <property type="entry name" value="ALYREF_mRNA_export"/>
</dbReference>
<dbReference type="Pfam" id="PF00076">
    <property type="entry name" value="RRM_1"/>
    <property type="match status" value="1"/>
</dbReference>
<name>A0A5N5QPT8_9AGAM</name>
<dbReference type="OrthoDB" id="346839at2759"/>
<evidence type="ECO:0000256" key="3">
    <source>
        <dbReference type="SAM" id="MobiDB-lite"/>
    </source>
</evidence>
<dbReference type="PANTHER" id="PTHR19965">
    <property type="entry name" value="RNA AND EXPORT FACTOR BINDING PROTEIN"/>
    <property type="match status" value="1"/>
</dbReference>
<evidence type="ECO:0000313" key="5">
    <source>
        <dbReference type="EMBL" id="KAB5593659.1"/>
    </source>
</evidence>
<proteinExistence type="predicted"/>
<sequence length="269" mass="29147">MSGPYRRGSATRPHTDYRSYSARQKILGPTASRVPPAWRYPYQRPRQVPILNESELVNLGGGYANLPQQEGSKIYISHLPADVDDLDVYQLLTETIGPVIYAFVVYDARGLTKMAAVASFVDSAHAAKAVELYNGKVIDGKEPIQVEQIGLNPKARVGVSPTQNANGSNSGKSAAPATSKSLLDRVSQVSPASNSLLNRVSARPMPPASTKKPQTQGNPANTASHPPPKPKRFVKKGPKRLQKLAQLQQLEQEMDQYRNSAPNGLGLLS</sequence>
<dbReference type="EMBL" id="SSOP01000033">
    <property type="protein sequence ID" value="KAB5593659.1"/>
    <property type="molecule type" value="Genomic_DNA"/>
</dbReference>
<protein>
    <submittedName>
        <fullName evidence="5">RNA recognition motif</fullName>
    </submittedName>
</protein>
<evidence type="ECO:0000259" key="4">
    <source>
        <dbReference type="PROSITE" id="PS50102"/>
    </source>
</evidence>
<dbReference type="PROSITE" id="PS50102">
    <property type="entry name" value="RRM"/>
    <property type="match status" value="1"/>
</dbReference>
<dbReference type="SUPFAM" id="SSF54928">
    <property type="entry name" value="RNA-binding domain, RBD"/>
    <property type="match status" value="1"/>
</dbReference>
<keyword evidence="6" id="KW-1185">Reference proteome</keyword>
<dbReference type="GO" id="GO:0005634">
    <property type="term" value="C:nucleus"/>
    <property type="evidence" value="ECO:0007669"/>
    <property type="project" value="TreeGrafter"/>
</dbReference>
<evidence type="ECO:0000256" key="2">
    <source>
        <dbReference type="PROSITE-ProRule" id="PRU00176"/>
    </source>
</evidence>
<dbReference type="AlphaFoldDB" id="A0A5N5QPT8"/>
<dbReference type="SMART" id="SM00360">
    <property type="entry name" value="RRM"/>
    <property type="match status" value="1"/>
</dbReference>
<dbReference type="InterPro" id="IPR012677">
    <property type="entry name" value="Nucleotide-bd_a/b_plait_sf"/>
</dbReference>
<keyword evidence="1 2" id="KW-0694">RNA-binding</keyword>
<dbReference type="Gene3D" id="3.30.70.330">
    <property type="match status" value="1"/>
</dbReference>
<feature type="compositionally biased region" description="Polar residues" evidence="3">
    <location>
        <begin position="211"/>
        <end position="224"/>
    </location>
</feature>
<reference evidence="5 6" key="1">
    <citation type="journal article" date="2019" name="Fungal Biol. Biotechnol.">
        <title>Draft genome sequence of fastidious pathogen Ceratobasidium theobromae, which causes vascular-streak dieback in Theobroma cacao.</title>
        <authorList>
            <person name="Ali S.S."/>
            <person name="Asman A."/>
            <person name="Shao J."/>
            <person name="Firmansyah A.P."/>
            <person name="Susilo A.W."/>
            <person name="Rosmana A."/>
            <person name="McMahon P."/>
            <person name="Junaid M."/>
            <person name="Guest D."/>
            <person name="Kheng T.Y."/>
            <person name="Meinhardt L.W."/>
            <person name="Bailey B.A."/>
        </authorList>
    </citation>
    <scope>NUCLEOTIDE SEQUENCE [LARGE SCALE GENOMIC DNA]</scope>
    <source>
        <strain evidence="5 6">CT2</strain>
    </source>
</reference>
<accession>A0A5N5QPT8</accession>
<organism evidence="5 6">
    <name type="scientific">Ceratobasidium theobromae</name>
    <dbReference type="NCBI Taxonomy" id="1582974"/>
    <lineage>
        <taxon>Eukaryota</taxon>
        <taxon>Fungi</taxon>
        <taxon>Dikarya</taxon>
        <taxon>Basidiomycota</taxon>
        <taxon>Agaricomycotina</taxon>
        <taxon>Agaricomycetes</taxon>
        <taxon>Cantharellales</taxon>
        <taxon>Ceratobasidiaceae</taxon>
        <taxon>Ceratobasidium</taxon>
    </lineage>
</organism>
<dbReference type="Proteomes" id="UP000383932">
    <property type="component" value="Unassembled WGS sequence"/>
</dbReference>
<dbReference type="PANTHER" id="PTHR19965:SF35">
    <property type="entry name" value="RNA ANNEALING PROTEIN YRA1"/>
    <property type="match status" value="1"/>
</dbReference>
<dbReference type="CDD" id="cd00590">
    <property type="entry name" value="RRM_SF"/>
    <property type="match status" value="1"/>
</dbReference>
<gene>
    <name evidence="5" type="ORF">CTheo_2952</name>
</gene>
<feature type="compositionally biased region" description="Polar residues" evidence="3">
    <location>
        <begin position="160"/>
        <end position="198"/>
    </location>
</feature>
<dbReference type="GO" id="GO:0003729">
    <property type="term" value="F:mRNA binding"/>
    <property type="evidence" value="ECO:0007669"/>
    <property type="project" value="TreeGrafter"/>
</dbReference>